<reference evidence="6 7" key="1">
    <citation type="submission" date="2023-10" db="EMBL/GenBank/DDBJ databases">
        <authorList>
            <person name="Botero Cardona J."/>
        </authorList>
    </citation>
    <scope>NUCLEOTIDE SEQUENCE [LARGE SCALE GENOMIC DNA]</scope>
    <source>
        <strain evidence="6 7">R-54839</strain>
    </source>
</reference>
<organism evidence="6 7">
    <name type="scientific">Fructobacillus fructosus</name>
    <dbReference type="NCBI Taxonomy" id="1631"/>
    <lineage>
        <taxon>Bacteria</taxon>
        <taxon>Bacillati</taxon>
        <taxon>Bacillota</taxon>
        <taxon>Bacilli</taxon>
        <taxon>Lactobacillales</taxon>
        <taxon>Lactobacillaceae</taxon>
        <taxon>Fructobacillus</taxon>
    </lineage>
</organism>
<dbReference type="Pfam" id="PF00496">
    <property type="entry name" value="SBP_bac_5"/>
    <property type="match status" value="1"/>
</dbReference>
<dbReference type="Gene3D" id="3.40.190.10">
    <property type="entry name" value="Periplasmic binding protein-like II"/>
    <property type="match status" value="1"/>
</dbReference>
<dbReference type="InterPro" id="IPR030678">
    <property type="entry name" value="Peptide/Ni-bd"/>
</dbReference>
<comment type="caution">
    <text evidence="6">The sequence shown here is derived from an EMBL/GenBank/DDBJ whole genome shotgun (WGS) entry which is preliminary data.</text>
</comment>
<dbReference type="PIRSF" id="PIRSF002741">
    <property type="entry name" value="MppA"/>
    <property type="match status" value="1"/>
</dbReference>
<dbReference type="EMBL" id="CAUZLR010000007">
    <property type="protein sequence ID" value="CAK1247434.1"/>
    <property type="molecule type" value="Genomic_DNA"/>
</dbReference>
<comment type="similarity">
    <text evidence="2">Belongs to the bacterial solute-binding protein 5 family.</text>
</comment>
<dbReference type="PROSITE" id="PS01040">
    <property type="entry name" value="SBP_BACTERIAL_5"/>
    <property type="match status" value="1"/>
</dbReference>
<evidence type="ECO:0000313" key="6">
    <source>
        <dbReference type="EMBL" id="CAK1247434.1"/>
    </source>
</evidence>
<keyword evidence="4" id="KW-0732">Signal</keyword>
<evidence type="ECO:0000256" key="2">
    <source>
        <dbReference type="ARBA" id="ARBA00005695"/>
    </source>
</evidence>
<dbReference type="PANTHER" id="PTHR30290">
    <property type="entry name" value="PERIPLASMIC BINDING COMPONENT OF ABC TRANSPORTER"/>
    <property type="match status" value="1"/>
</dbReference>
<feature type="domain" description="Solute-binding protein family 5" evidence="5">
    <location>
        <begin position="116"/>
        <end position="529"/>
    </location>
</feature>
<dbReference type="InterPro" id="IPR039424">
    <property type="entry name" value="SBP_5"/>
</dbReference>
<evidence type="ECO:0000256" key="4">
    <source>
        <dbReference type="ARBA" id="ARBA00022729"/>
    </source>
</evidence>
<evidence type="ECO:0000259" key="5">
    <source>
        <dbReference type="Pfam" id="PF00496"/>
    </source>
</evidence>
<name>A0ABM9MXM5_9LACO</name>
<dbReference type="InterPro" id="IPR000914">
    <property type="entry name" value="SBP_5_dom"/>
</dbReference>
<accession>A0ABM9MXM5</accession>
<dbReference type="Gene3D" id="3.10.105.10">
    <property type="entry name" value="Dipeptide-binding Protein, Domain 3"/>
    <property type="match status" value="1"/>
</dbReference>
<sequence>MVSVKKKVAFGVGGALIVAAVGFGVFAMNSKGYDTASKAVSAGSFKGDFKNSKSPIKGGVLKVSTPGTASDPVTFAGYSEFIQAAAVQGELAPASNQIFYTDSDGKVKDGGPANMKVDKDNKTVTITLRDNLKWSDGKDVTAKDVEYSLEKLATNEEASQNFTSSYLAIKGMEDFQNGKAKSISGIKFDNGEDGKKLTVSYSSLPAGVNWGDGVPSYALPYHDLKDVADDKVATSDKVTKHPLSFNAFKVKSVSSDSVVKYERNPYYWGKAARLKGIEFHVNDDQSKLENDLSKQKFDVVTSVPSSLWKDGNKDQLAKYNNAKGYASVGTYGSNYYEAYFNLGHYDKEKKTNVQDRQTPLQDANVRKAIGYAMNTGDIAKKYSNGFQEATNTIVSKSDLKKDFYNKSVKGYNSKSSGDPEKAGEYLKKAGYKKESDGYYYKDGKKLTITFMARTGSTTSEAQAKAYIAAWKAAGIDAKLYQDKLIDFATWSSIMTTGTNQDWDVTIAGWSEGTIPSFGQLWATSAKYNMGHVVSDKVAKNLSDTDDASSDTAMIQDIKDFQKLVVDDNAYVIPTTTSISASLVNGRVTGFTTANVNDLYAQLGVTSDNPTKSGNPRK</sequence>
<dbReference type="PANTHER" id="PTHR30290:SF9">
    <property type="entry name" value="OLIGOPEPTIDE-BINDING PROTEIN APPA"/>
    <property type="match status" value="1"/>
</dbReference>
<proteinExistence type="inferred from homology"/>
<keyword evidence="7" id="KW-1185">Reference proteome</keyword>
<dbReference type="Proteomes" id="UP001314261">
    <property type="component" value="Unassembled WGS sequence"/>
</dbReference>
<comment type="subcellular location">
    <subcellularLocation>
        <location evidence="1">Cell membrane</location>
        <topology evidence="1">Lipid-anchor</topology>
    </subcellularLocation>
</comment>
<evidence type="ECO:0000313" key="7">
    <source>
        <dbReference type="Proteomes" id="UP001314261"/>
    </source>
</evidence>
<protein>
    <submittedName>
        <fullName evidence="6">Periplasmic component (DdpA)</fullName>
    </submittedName>
</protein>
<dbReference type="SUPFAM" id="SSF53850">
    <property type="entry name" value="Periplasmic binding protein-like II"/>
    <property type="match status" value="1"/>
</dbReference>
<dbReference type="InterPro" id="IPR023765">
    <property type="entry name" value="SBP_5_CS"/>
</dbReference>
<gene>
    <name evidence="6" type="ORF">R54839_PPFHFPJH_01193</name>
</gene>
<keyword evidence="3" id="KW-0813">Transport</keyword>
<evidence type="ECO:0000256" key="1">
    <source>
        <dbReference type="ARBA" id="ARBA00004193"/>
    </source>
</evidence>
<dbReference type="RefSeq" id="WP_187753837.1">
    <property type="nucleotide sequence ID" value="NZ_CAUZLK010000006.1"/>
</dbReference>
<evidence type="ECO:0000256" key="3">
    <source>
        <dbReference type="ARBA" id="ARBA00022448"/>
    </source>
</evidence>